<gene>
    <name evidence="1" type="ORF">MVES_001612</name>
</gene>
<protein>
    <submittedName>
        <fullName evidence="1">Uncharacterized protein</fullName>
    </submittedName>
</protein>
<evidence type="ECO:0000313" key="2">
    <source>
        <dbReference type="Proteomes" id="UP000232875"/>
    </source>
</evidence>
<organism evidence="1 2">
    <name type="scientific">Malassezia vespertilionis</name>
    <dbReference type="NCBI Taxonomy" id="2020962"/>
    <lineage>
        <taxon>Eukaryota</taxon>
        <taxon>Fungi</taxon>
        <taxon>Dikarya</taxon>
        <taxon>Basidiomycota</taxon>
        <taxon>Ustilaginomycotina</taxon>
        <taxon>Malasseziomycetes</taxon>
        <taxon>Malasseziales</taxon>
        <taxon>Malasseziaceae</taxon>
        <taxon>Malassezia</taxon>
    </lineage>
</organism>
<accession>A0A2N1JCR8</accession>
<reference evidence="1 2" key="1">
    <citation type="submission" date="2017-10" db="EMBL/GenBank/DDBJ databases">
        <title>A novel species of cold-tolerant Malassezia isolated from bats.</title>
        <authorList>
            <person name="Lorch J.M."/>
            <person name="Palmer J.M."/>
            <person name="Vanderwolf K.J."/>
            <person name="Schmidt K.Z."/>
            <person name="Verant M.L."/>
            <person name="Weller T.J."/>
            <person name="Blehert D.S."/>
        </authorList>
    </citation>
    <scope>NUCLEOTIDE SEQUENCE [LARGE SCALE GENOMIC DNA]</scope>
    <source>
        <strain evidence="1 2">NWHC:44797-103</strain>
    </source>
</reference>
<name>A0A2N1JCR8_9BASI</name>
<keyword evidence="2" id="KW-1185">Reference proteome</keyword>
<dbReference type="AlphaFoldDB" id="A0A2N1JCR8"/>
<dbReference type="STRING" id="2020962.A0A2N1JCR8"/>
<sequence length="255" mass="28939">MLEAASVRSGLRAAAPRSRHVTLFSPTHVSQARLTLPEHEYQVRVGAVVRHLRKTLPQFMECGLLEGTRNDAAHPAQLRPMISQPLSPNVTPDRIYHEQIHFCFSPPLPPLPPLPLREESASKVNVPEHFSPAFSLHGHRMYMLSAQALRWSLHALFKDAEVRVEHMSFVPRRTQLNAAVLSRSKALVPMDELIARIRFRGTTRVSHAVQDYTMLFRYRLDRTSGTICEHHVDQMMPVPGSQVWQGLANMRSKLA</sequence>
<dbReference type="Proteomes" id="UP000232875">
    <property type="component" value="Unassembled WGS sequence"/>
</dbReference>
<proteinExistence type="predicted"/>
<evidence type="ECO:0000313" key="1">
    <source>
        <dbReference type="EMBL" id="PKI84360.1"/>
    </source>
</evidence>
<dbReference type="EMBL" id="KZ454989">
    <property type="protein sequence ID" value="PKI84360.1"/>
    <property type="molecule type" value="Genomic_DNA"/>
</dbReference>
<dbReference type="OrthoDB" id="1099063at2759"/>